<keyword evidence="5 8" id="KW-0812">Transmembrane</keyword>
<dbReference type="AlphaFoldDB" id="A0A7C9UYV6"/>
<dbReference type="SUPFAM" id="SSF82693">
    <property type="entry name" value="Multidrug efflux transporter AcrB pore domain, PN1, PN2, PC1 and PC2 subdomains"/>
    <property type="match status" value="3"/>
</dbReference>
<feature type="transmembrane region" description="Helical" evidence="8">
    <location>
        <begin position="895"/>
        <end position="921"/>
    </location>
</feature>
<evidence type="ECO:0000313" key="9">
    <source>
        <dbReference type="EMBL" id="NFV80195.1"/>
    </source>
</evidence>
<evidence type="ECO:0000256" key="7">
    <source>
        <dbReference type="ARBA" id="ARBA00023136"/>
    </source>
</evidence>
<dbReference type="SUPFAM" id="SSF82866">
    <property type="entry name" value="Multidrug efflux transporter AcrB transmembrane domain"/>
    <property type="match status" value="2"/>
</dbReference>
<dbReference type="PANTHER" id="PTHR32063">
    <property type="match status" value="1"/>
</dbReference>
<dbReference type="InterPro" id="IPR027463">
    <property type="entry name" value="AcrB_DN_DC_subdom"/>
</dbReference>
<evidence type="ECO:0000313" key="10">
    <source>
        <dbReference type="Proteomes" id="UP000480684"/>
    </source>
</evidence>
<evidence type="ECO:0000256" key="6">
    <source>
        <dbReference type="ARBA" id="ARBA00022989"/>
    </source>
</evidence>
<dbReference type="PANTHER" id="PTHR32063:SF21">
    <property type="entry name" value="MULTIDRUG RESISTANCE PROTEIN MDTB"/>
    <property type="match status" value="1"/>
</dbReference>
<dbReference type="PRINTS" id="PR00702">
    <property type="entry name" value="ACRIFLAVINRP"/>
</dbReference>
<name>A0A7C9UYV6_9PROT</name>
<dbReference type="Pfam" id="PF00873">
    <property type="entry name" value="ACR_tran"/>
    <property type="match status" value="1"/>
</dbReference>
<dbReference type="GO" id="GO:0005886">
    <property type="term" value="C:plasma membrane"/>
    <property type="evidence" value="ECO:0007669"/>
    <property type="project" value="UniProtKB-SubCell"/>
</dbReference>
<keyword evidence="6 8" id="KW-1133">Transmembrane helix</keyword>
<feature type="transmembrane region" description="Helical" evidence="8">
    <location>
        <begin position="463"/>
        <end position="481"/>
    </location>
</feature>
<dbReference type="SUPFAM" id="SSF82714">
    <property type="entry name" value="Multidrug efflux transporter AcrB TolC docking domain, DN and DC subdomains"/>
    <property type="match status" value="2"/>
</dbReference>
<feature type="transmembrane region" description="Helical" evidence="8">
    <location>
        <begin position="431"/>
        <end position="451"/>
    </location>
</feature>
<accession>A0A7C9UYV6</accession>
<dbReference type="FunFam" id="3.30.70.1430:FF:000001">
    <property type="entry name" value="Efflux pump membrane transporter"/>
    <property type="match status" value="1"/>
</dbReference>
<gene>
    <name evidence="9" type="ORF">G4223_08735</name>
</gene>
<evidence type="ECO:0000256" key="2">
    <source>
        <dbReference type="ARBA" id="ARBA00022448"/>
    </source>
</evidence>
<dbReference type="Gene3D" id="3.30.2090.10">
    <property type="entry name" value="Multidrug efflux transporter AcrB TolC docking domain, DN and DC subdomains"/>
    <property type="match status" value="2"/>
</dbReference>
<keyword evidence="10" id="KW-1185">Reference proteome</keyword>
<dbReference type="EMBL" id="JAAIYP010000035">
    <property type="protein sequence ID" value="NFV80195.1"/>
    <property type="molecule type" value="Genomic_DNA"/>
</dbReference>
<dbReference type="Gene3D" id="3.30.70.1440">
    <property type="entry name" value="Multidrug efflux transporter AcrB pore domain"/>
    <property type="match status" value="1"/>
</dbReference>
<sequence length="1028" mass="110163">MGISEIFIRRPIATLLLTLALVFAGLAGWRQLPVAALPNVDFPTISVSASLPGASPETMASSVASPLEREFSTIAGVETITSSSGQGTTSITLSFVLDRDIDAAAQDVQAAIARAERRLPDEMTTPPSFRKVNPADSPVVLLALSSETLSLATLDRYAQTILSPKISRLSGVAQVLIYGSQKYAVRIHLDPDALAARGLAVDEVSSAITNANTNSPLGVLNGPKQQVTLQANPQLPDAAAFNQLVVAWRDGAPVRLRDVGQAFDGVENDRTASWFNGTRAIVVAIQRQPDANTVEVVDSVRSLLPSIRDSLPPTAKIDVMNDRSRSIRDAIEDVQLTFAVTVALVVMVIFLFLRRLSATIIPAVAMPVSLVATLGVMEMLGYSLDNISLLGLTLSVGLVVDDAIVMLENIQRHVDEGMKPFDAALKGAREIAFTIVSITVSLIAVFIPILAMGGVIGRLFHEFAMVVSIAIVLSAVVSLTLTPAMCARWLRPEHGTASGSVERWLERGFDRLLALYRTALDWVLDHSASMGVLTLATIVATGWLFVSVPKGFFPTEDTGQITIQTEASQDISFAAMAEMQKRVADVVLSDPHVATVTSAVGVSGMSNATNAGRMFVNLVDRTERPPVTEVIQRLRKKLGPIAGLNVYMTPVQNLSVGGRMSKAMYQYTLEGIDQDELYAFAESMKAAMAANPLFQDVNSDLQIKSLQAMVDVDRDKAAALGVKLEAVRSTLYSAYGTRQISTIFKPEDDYQVVIEMAPRYQADTNALSRLKVRSSGGQLVSLDAVASIERQVGPLTVNHQSQLPAVTISFNVAPGHSLGEAVEAIHQLQGRSAMPPGITPTFAGNAKVFQDSLQNQGLLLLGAVVVIYIVLGVLYESLIHPVTILSGLPSAAVGALATLSLFGQELSVIAMIGILMLIGIVKKNAIMMIDFALEAQRHQNLPAREAIRQACLLRFRPIMMTTMAAIMGTLPIALGIGAAAELRQPLGLSVVGGLLVSQLLTLFITPVIYLWFERLSDMVRRRGSSATP</sequence>
<feature type="transmembrane region" description="Helical" evidence="8">
    <location>
        <begin position="334"/>
        <end position="353"/>
    </location>
</feature>
<comment type="caution">
    <text evidence="9">The sequence shown here is derived from an EMBL/GenBank/DDBJ whole genome shotgun (WGS) entry which is preliminary data.</text>
</comment>
<organism evidence="9 10">
    <name type="scientific">Magnetospirillum aberrantis SpK</name>
    <dbReference type="NCBI Taxonomy" id="908842"/>
    <lineage>
        <taxon>Bacteria</taxon>
        <taxon>Pseudomonadati</taxon>
        <taxon>Pseudomonadota</taxon>
        <taxon>Alphaproteobacteria</taxon>
        <taxon>Rhodospirillales</taxon>
        <taxon>Rhodospirillaceae</taxon>
        <taxon>Magnetospirillum</taxon>
    </lineage>
</organism>
<evidence type="ECO:0000256" key="4">
    <source>
        <dbReference type="ARBA" id="ARBA00022519"/>
    </source>
</evidence>
<keyword evidence="4" id="KW-0997">Cell inner membrane</keyword>
<keyword evidence="3" id="KW-1003">Cell membrane</keyword>
<evidence type="ECO:0000256" key="1">
    <source>
        <dbReference type="ARBA" id="ARBA00004429"/>
    </source>
</evidence>
<feature type="transmembrane region" description="Helical" evidence="8">
    <location>
        <begin position="857"/>
        <end position="875"/>
    </location>
</feature>
<dbReference type="Gene3D" id="3.30.70.1320">
    <property type="entry name" value="Multidrug efflux transporter AcrB pore domain like"/>
    <property type="match status" value="1"/>
</dbReference>
<dbReference type="GO" id="GO:0042910">
    <property type="term" value="F:xenobiotic transmembrane transporter activity"/>
    <property type="evidence" value="ECO:0007669"/>
    <property type="project" value="TreeGrafter"/>
</dbReference>
<dbReference type="InterPro" id="IPR001036">
    <property type="entry name" value="Acrflvin-R"/>
</dbReference>
<evidence type="ECO:0000256" key="5">
    <source>
        <dbReference type="ARBA" id="ARBA00022692"/>
    </source>
</evidence>
<feature type="transmembrane region" description="Helical" evidence="8">
    <location>
        <begin position="360"/>
        <end position="381"/>
    </location>
</feature>
<dbReference type="Proteomes" id="UP000480684">
    <property type="component" value="Unassembled WGS sequence"/>
</dbReference>
<dbReference type="Gene3D" id="1.20.1640.10">
    <property type="entry name" value="Multidrug efflux transporter AcrB transmembrane domain"/>
    <property type="match status" value="2"/>
</dbReference>
<protein>
    <submittedName>
        <fullName evidence="9">Efflux RND transporter permease subunit</fullName>
    </submittedName>
</protein>
<keyword evidence="2" id="KW-0813">Transport</keyword>
<proteinExistence type="predicted"/>
<evidence type="ECO:0000256" key="8">
    <source>
        <dbReference type="SAM" id="Phobius"/>
    </source>
</evidence>
<comment type="subcellular location">
    <subcellularLocation>
        <location evidence="1">Cell inner membrane</location>
        <topology evidence="1">Multi-pass membrane protein</topology>
    </subcellularLocation>
</comment>
<evidence type="ECO:0000256" key="3">
    <source>
        <dbReference type="ARBA" id="ARBA00022475"/>
    </source>
</evidence>
<feature type="transmembrane region" description="Helical" evidence="8">
    <location>
        <begin position="986"/>
        <end position="1012"/>
    </location>
</feature>
<feature type="transmembrane region" description="Helical" evidence="8">
    <location>
        <begin position="958"/>
        <end position="980"/>
    </location>
</feature>
<reference evidence="9 10" key="1">
    <citation type="submission" date="2020-02" db="EMBL/GenBank/DDBJ databases">
        <authorList>
            <person name="Dziuba M."/>
            <person name="Kuznetsov B."/>
            <person name="Mardanov A."/>
            <person name="Ravin N."/>
            <person name="Grouzdev D."/>
        </authorList>
    </citation>
    <scope>NUCLEOTIDE SEQUENCE [LARGE SCALE GENOMIC DNA]</scope>
    <source>
        <strain evidence="9 10">SpK</strain>
    </source>
</reference>
<dbReference type="FunFam" id="1.20.1640.10:FF:000001">
    <property type="entry name" value="Efflux pump membrane transporter"/>
    <property type="match status" value="1"/>
</dbReference>
<dbReference type="Gene3D" id="3.30.70.1430">
    <property type="entry name" value="Multidrug efflux transporter AcrB pore domain"/>
    <property type="match status" value="2"/>
</dbReference>
<dbReference type="RefSeq" id="WP_163678259.1">
    <property type="nucleotide sequence ID" value="NZ_JAAIYP010000035.1"/>
</dbReference>
<keyword evidence="7 8" id="KW-0472">Membrane</keyword>